<dbReference type="RefSeq" id="WP_034791620.1">
    <property type="nucleotide sequence ID" value="NZ_JALCLQ010000002.1"/>
</dbReference>
<name>A0A2N0NA69_9GAMM</name>
<evidence type="ECO:0000259" key="7">
    <source>
        <dbReference type="Pfam" id="PF00324"/>
    </source>
</evidence>
<dbReference type="PANTHER" id="PTHR43341:SF1">
    <property type="entry name" value="GENERAL AMINO-ACID PERMEASE GAP1"/>
    <property type="match status" value="1"/>
</dbReference>
<dbReference type="GO" id="GO:0005886">
    <property type="term" value="C:plasma membrane"/>
    <property type="evidence" value="ECO:0007669"/>
    <property type="project" value="UniProtKB-SubCell"/>
</dbReference>
<evidence type="ECO:0000313" key="9">
    <source>
        <dbReference type="Proteomes" id="UP000254304"/>
    </source>
</evidence>
<evidence type="ECO:0000256" key="1">
    <source>
        <dbReference type="ARBA" id="ARBA00004429"/>
    </source>
</evidence>
<dbReference type="Pfam" id="PF00324">
    <property type="entry name" value="AA_permease"/>
    <property type="match status" value="1"/>
</dbReference>
<dbReference type="GO" id="GO:0015171">
    <property type="term" value="F:amino acid transmembrane transporter activity"/>
    <property type="evidence" value="ECO:0007669"/>
    <property type="project" value="TreeGrafter"/>
</dbReference>
<dbReference type="PIRSF" id="PIRSF006060">
    <property type="entry name" value="AA_transporter"/>
    <property type="match status" value="1"/>
</dbReference>
<organism evidence="8 9">
    <name type="scientific">Ewingella americana</name>
    <dbReference type="NCBI Taxonomy" id="41202"/>
    <lineage>
        <taxon>Bacteria</taxon>
        <taxon>Pseudomonadati</taxon>
        <taxon>Pseudomonadota</taxon>
        <taxon>Gammaproteobacteria</taxon>
        <taxon>Enterobacterales</taxon>
        <taxon>Yersiniaceae</taxon>
        <taxon>Ewingella</taxon>
    </lineage>
</organism>
<dbReference type="PANTHER" id="PTHR43341">
    <property type="entry name" value="AMINO ACID PERMEASE"/>
    <property type="match status" value="1"/>
</dbReference>
<dbReference type="GeneID" id="78380655"/>
<gene>
    <name evidence="8" type="primary">lysP</name>
    <name evidence="8" type="ORF">NCTC12157_01622</name>
</gene>
<keyword evidence="4" id="KW-0029">Amino-acid transport</keyword>
<dbReference type="NCBIfam" id="NF008094">
    <property type="entry name" value="PRK10836.1"/>
    <property type="match status" value="1"/>
</dbReference>
<evidence type="ECO:0000256" key="4">
    <source>
        <dbReference type="ARBA" id="ARBA00022970"/>
    </source>
</evidence>
<keyword evidence="5" id="KW-1133">Transmembrane helix</keyword>
<evidence type="ECO:0000313" key="8">
    <source>
        <dbReference type="EMBL" id="STQ43922.1"/>
    </source>
</evidence>
<dbReference type="EMBL" id="UGGO01000001">
    <property type="protein sequence ID" value="STQ43922.1"/>
    <property type="molecule type" value="Genomic_DNA"/>
</dbReference>
<feature type="domain" description="Amino acid permease/ SLC12A" evidence="7">
    <location>
        <begin position="24"/>
        <end position="480"/>
    </location>
</feature>
<evidence type="ECO:0000256" key="5">
    <source>
        <dbReference type="ARBA" id="ARBA00022989"/>
    </source>
</evidence>
<proteinExistence type="predicted"/>
<keyword evidence="2" id="KW-0813">Transport</keyword>
<sequence length="492" mass="53740">MAQPSTKNSQPAPSGLRRELKARHLTMIAIGGSIGTGLFVASGATVSQAGPGGALLSYALIGIMVYFLMTSLGELAAFMPVSGSFSTYGSKYVEEGFGFALGWNYWYNWAVTIAVDLVASQLVMNYWFPDTPGWIWSALFLGLIFLLNYISVRGFGEAEYWFSLIKVVTVIIFIIVGVLMITGIMRGGESAGWHNWAIGDAPFAGGFASMIGVAMIVGFSFQGTELIGVAAGESENPGKNIPRAVRQVFWRILLFYILAILVISLIIPYTDPNLLRNEVGDISVSPFTLVFRNAGLLSAAAVMNAVILTAVLSAGNSGMYASTRMLFTLASEGKAPRIFAKLSKGGVPRNALYATTVVAALCFLSSMFGNQTVYLWLLNTSGMTGFIAWLGIAISHYRFRRGYVSQGRDLKDLPYLSGFFPFGPIFAFVLCLIITLGQNYQAFLKDTIDWYGVAATYIGLPLFLIIWFGYKWTRGTKVVKYSEMEFPEHQDK</sequence>
<dbReference type="FunFam" id="1.20.1740.10:FF:000001">
    <property type="entry name" value="Amino acid permease"/>
    <property type="match status" value="1"/>
</dbReference>
<keyword evidence="6" id="KW-0472">Membrane</keyword>
<protein>
    <submittedName>
        <fullName evidence="8">Lysine-specific permease</fullName>
    </submittedName>
</protein>
<dbReference type="Proteomes" id="UP000254304">
    <property type="component" value="Unassembled WGS sequence"/>
</dbReference>
<dbReference type="InterPro" id="IPR004841">
    <property type="entry name" value="AA-permease/SLC12A_dom"/>
</dbReference>
<reference evidence="8 9" key="1">
    <citation type="submission" date="2018-06" db="EMBL/GenBank/DDBJ databases">
        <authorList>
            <consortium name="Pathogen Informatics"/>
            <person name="Doyle S."/>
        </authorList>
    </citation>
    <scope>NUCLEOTIDE SEQUENCE [LARGE SCALE GENOMIC DNA]</scope>
    <source>
        <strain evidence="8 9">NCTC12157</strain>
    </source>
</reference>
<dbReference type="AlphaFoldDB" id="A0A2N0NA69"/>
<keyword evidence="3" id="KW-0812">Transmembrane</keyword>
<dbReference type="PROSITE" id="PS00218">
    <property type="entry name" value="AMINO_ACID_PERMEASE_1"/>
    <property type="match status" value="1"/>
</dbReference>
<accession>A0A2N0NA69</accession>
<comment type="subcellular location">
    <subcellularLocation>
        <location evidence="1">Cell inner membrane</location>
        <topology evidence="1">Multi-pass membrane protein</topology>
    </subcellularLocation>
</comment>
<dbReference type="InterPro" id="IPR050524">
    <property type="entry name" value="APC_YAT"/>
</dbReference>
<evidence type="ECO:0000256" key="3">
    <source>
        <dbReference type="ARBA" id="ARBA00022692"/>
    </source>
</evidence>
<dbReference type="InterPro" id="IPR004840">
    <property type="entry name" value="Amino_acid_permease_CS"/>
</dbReference>
<dbReference type="Gene3D" id="1.20.1740.10">
    <property type="entry name" value="Amino acid/polyamine transporter I"/>
    <property type="match status" value="1"/>
</dbReference>
<evidence type="ECO:0000256" key="6">
    <source>
        <dbReference type="ARBA" id="ARBA00023136"/>
    </source>
</evidence>
<evidence type="ECO:0000256" key="2">
    <source>
        <dbReference type="ARBA" id="ARBA00022448"/>
    </source>
</evidence>